<dbReference type="Gene3D" id="1.10.260.40">
    <property type="entry name" value="lambda repressor-like DNA-binding domains"/>
    <property type="match status" value="1"/>
</dbReference>
<dbReference type="AlphaFoldDB" id="A0A417YQG9"/>
<feature type="region of interest" description="Disordered" evidence="1">
    <location>
        <begin position="135"/>
        <end position="196"/>
    </location>
</feature>
<name>A0A417YQG9_9BACI</name>
<keyword evidence="2" id="KW-1133">Transmembrane helix</keyword>
<dbReference type="Pfam" id="PF13413">
    <property type="entry name" value="HTH_25"/>
    <property type="match status" value="1"/>
</dbReference>
<keyword evidence="5" id="KW-1185">Reference proteome</keyword>
<feature type="domain" description="HTH cro/C1-type" evidence="3">
    <location>
        <begin position="8"/>
        <end position="68"/>
    </location>
</feature>
<feature type="transmembrane region" description="Helical" evidence="2">
    <location>
        <begin position="111"/>
        <end position="128"/>
    </location>
</feature>
<dbReference type="Pfam" id="PF13464">
    <property type="entry name" value="RodZ_C"/>
    <property type="match status" value="1"/>
</dbReference>
<organism evidence="4 5">
    <name type="scientific">Neobacillus notoginsengisoli</name>
    <dbReference type="NCBI Taxonomy" id="1578198"/>
    <lineage>
        <taxon>Bacteria</taxon>
        <taxon>Bacillati</taxon>
        <taxon>Bacillota</taxon>
        <taxon>Bacilli</taxon>
        <taxon>Bacillales</taxon>
        <taxon>Bacillaceae</taxon>
        <taxon>Neobacillus</taxon>
    </lineage>
</organism>
<evidence type="ECO:0000313" key="5">
    <source>
        <dbReference type="Proteomes" id="UP000284416"/>
    </source>
</evidence>
<sequence length="298" mass="33072">MTELGNRLKEARLEKGLSLDDLQAVTKIQKRYLSGIEEGNYSTMPGDFYVRAFIKQYSEAVGVDPDEIFDTYKAEIPSAYQQDLPEQLSRVKSRKGLPEGSSKILGVLPKVLTWVFVIGIAAFIYFLVQHFTGNNAASNKNQDKPPTTIVKPPGEEQKDDEKDNGNNSGTDGDENKKEEEPAEPETPAQELIVAESSGRNSTYDLKNAEKFEVKVVSTGETWVSIKNGKGKSFFQGMLAVGKKDSETVDFSNEAEAVIIVGRTVDTEIYVNGQKLDYAVPATERVRQDITIRYIKGNE</sequence>
<accession>A0A417YQG9</accession>
<dbReference type="PROSITE" id="PS50943">
    <property type="entry name" value="HTH_CROC1"/>
    <property type="match status" value="1"/>
</dbReference>
<dbReference type="InterPro" id="IPR010982">
    <property type="entry name" value="Lambda_DNA-bd_dom_sf"/>
</dbReference>
<evidence type="ECO:0000313" key="4">
    <source>
        <dbReference type="EMBL" id="RHW36371.1"/>
    </source>
</evidence>
<dbReference type="InterPro" id="IPR001387">
    <property type="entry name" value="Cro/C1-type_HTH"/>
</dbReference>
<dbReference type="Proteomes" id="UP000284416">
    <property type="component" value="Unassembled WGS sequence"/>
</dbReference>
<dbReference type="SMART" id="SM00530">
    <property type="entry name" value="HTH_XRE"/>
    <property type="match status" value="1"/>
</dbReference>
<dbReference type="PANTHER" id="PTHR34475:SF1">
    <property type="entry name" value="CYTOSKELETON PROTEIN RODZ"/>
    <property type="match status" value="1"/>
</dbReference>
<reference evidence="4 5" key="1">
    <citation type="journal article" date="2017" name="Int. J. Syst. Evol. Microbiol.">
        <title>Bacillus notoginsengisoli sp. nov., a novel bacterium isolated from the rhizosphere of Panax notoginseng.</title>
        <authorList>
            <person name="Zhang M.Y."/>
            <person name="Cheng J."/>
            <person name="Cai Y."/>
            <person name="Zhang T.Y."/>
            <person name="Wu Y.Y."/>
            <person name="Manikprabhu D."/>
            <person name="Li W.J."/>
            <person name="Zhang Y.X."/>
        </authorList>
    </citation>
    <scope>NUCLEOTIDE SEQUENCE [LARGE SCALE GENOMIC DNA]</scope>
    <source>
        <strain evidence="4 5">JCM 30743</strain>
    </source>
</reference>
<dbReference type="PANTHER" id="PTHR34475">
    <property type="match status" value="1"/>
</dbReference>
<keyword evidence="2" id="KW-0812">Transmembrane</keyword>
<feature type="compositionally biased region" description="Basic and acidic residues" evidence="1">
    <location>
        <begin position="153"/>
        <end position="164"/>
    </location>
</feature>
<keyword evidence="2" id="KW-0472">Membrane</keyword>
<dbReference type="GO" id="GO:0003677">
    <property type="term" value="F:DNA binding"/>
    <property type="evidence" value="ECO:0007669"/>
    <property type="project" value="InterPro"/>
</dbReference>
<dbReference type="CDD" id="cd00093">
    <property type="entry name" value="HTH_XRE"/>
    <property type="match status" value="1"/>
</dbReference>
<dbReference type="OrthoDB" id="9797543at2"/>
<protein>
    <submittedName>
        <fullName evidence="4">Helix-turn-helix domain-containing protein</fullName>
    </submittedName>
</protein>
<dbReference type="EMBL" id="QWEG01000011">
    <property type="protein sequence ID" value="RHW36371.1"/>
    <property type="molecule type" value="Genomic_DNA"/>
</dbReference>
<dbReference type="InterPro" id="IPR025194">
    <property type="entry name" value="RodZ-like_C"/>
</dbReference>
<gene>
    <name evidence="4" type="ORF">D1B31_16770</name>
</gene>
<dbReference type="SUPFAM" id="SSF47413">
    <property type="entry name" value="lambda repressor-like DNA-binding domains"/>
    <property type="match status" value="1"/>
</dbReference>
<evidence type="ECO:0000259" key="3">
    <source>
        <dbReference type="PROSITE" id="PS50943"/>
    </source>
</evidence>
<evidence type="ECO:0000256" key="1">
    <source>
        <dbReference type="SAM" id="MobiDB-lite"/>
    </source>
</evidence>
<dbReference type="InterPro" id="IPR050400">
    <property type="entry name" value="Bact_Cytoskel_RodZ"/>
</dbReference>
<evidence type="ECO:0000256" key="2">
    <source>
        <dbReference type="SAM" id="Phobius"/>
    </source>
</evidence>
<proteinExistence type="predicted"/>
<comment type="caution">
    <text evidence="4">The sequence shown here is derived from an EMBL/GenBank/DDBJ whole genome shotgun (WGS) entry which is preliminary data.</text>
</comment>